<accession>A0A0M0KAE8</accession>
<protein>
    <recommendedName>
        <fullName evidence="3">GAF domain-containing protein</fullName>
    </recommendedName>
</protein>
<dbReference type="Proteomes" id="UP000037460">
    <property type="component" value="Unassembled WGS sequence"/>
</dbReference>
<dbReference type="EMBL" id="JWZX01000745">
    <property type="protein sequence ID" value="KOO35805.1"/>
    <property type="molecule type" value="Genomic_DNA"/>
</dbReference>
<dbReference type="OrthoDB" id="44224at2759"/>
<evidence type="ECO:0000313" key="2">
    <source>
        <dbReference type="Proteomes" id="UP000037460"/>
    </source>
</evidence>
<comment type="caution">
    <text evidence="1">The sequence shown here is derived from an EMBL/GenBank/DDBJ whole genome shotgun (WGS) entry which is preliminary data.</text>
</comment>
<evidence type="ECO:0000313" key="1">
    <source>
        <dbReference type="EMBL" id="KOO35805.1"/>
    </source>
</evidence>
<sequence length="249" mass="26397">MLAKRKKEDLLYRRPSAALEQGGSFFVPGLEGTKLRTGAAAVLSVGLLLNRILSPGEPVSSQYVSEALGVFSCLIVFAQSAAQNRVDAEAAEDALRAAFAARLKERQEYAESLTPLAAERTRWVATTLLKTTPARAAVWVGADGTVLARCGRFPEPTGIDPPPMAPVDAQALRALFADMPVAMVDFDVLSGSGSVPPAPLPRNAVSALLCRCGGEARDAGILAIASEQPAAFSERHSQWLQDCARLLAR</sequence>
<proteinExistence type="predicted"/>
<organism evidence="1 2">
    <name type="scientific">Chrysochromulina tobinii</name>
    <dbReference type="NCBI Taxonomy" id="1460289"/>
    <lineage>
        <taxon>Eukaryota</taxon>
        <taxon>Haptista</taxon>
        <taxon>Haptophyta</taxon>
        <taxon>Prymnesiophyceae</taxon>
        <taxon>Prymnesiales</taxon>
        <taxon>Chrysochromulinaceae</taxon>
        <taxon>Chrysochromulina</taxon>
    </lineage>
</organism>
<dbReference type="AlphaFoldDB" id="A0A0M0KAE8"/>
<reference evidence="2" key="1">
    <citation type="journal article" date="2015" name="PLoS Genet.">
        <title>Genome Sequence and Transcriptome Analyses of Chrysochromulina tobin: Metabolic Tools for Enhanced Algal Fitness in the Prominent Order Prymnesiales (Haptophyceae).</title>
        <authorList>
            <person name="Hovde B.T."/>
            <person name="Deodato C.R."/>
            <person name="Hunsperger H.M."/>
            <person name="Ryken S.A."/>
            <person name="Yost W."/>
            <person name="Jha R.K."/>
            <person name="Patterson J."/>
            <person name="Monnat R.J. Jr."/>
            <person name="Barlow S.B."/>
            <person name="Starkenburg S.R."/>
            <person name="Cattolico R.A."/>
        </authorList>
    </citation>
    <scope>NUCLEOTIDE SEQUENCE</scope>
    <source>
        <strain evidence="2">CCMP291</strain>
    </source>
</reference>
<keyword evidence="2" id="KW-1185">Reference proteome</keyword>
<dbReference type="Pfam" id="PF11152">
    <property type="entry name" value="CCB2_CCB4"/>
    <property type="match status" value="1"/>
</dbReference>
<dbReference type="InterPro" id="IPR021325">
    <property type="entry name" value="CCB2/CCB4"/>
</dbReference>
<name>A0A0M0KAE8_9EUKA</name>
<evidence type="ECO:0008006" key="3">
    <source>
        <dbReference type="Google" id="ProtNLM"/>
    </source>
</evidence>
<gene>
    <name evidence="1" type="ORF">Ctob_011490</name>
</gene>